<gene>
    <name evidence="5" type="ORF">RND81_09G188800</name>
</gene>
<dbReference type="Pfam" id="PF07740">
    <property type="entry name" value="Toxin_12"/>
    <property type="match status" value="1"/>
</dbReference>
<keyword evidence="2" id="KW-0964">Secreted</keyword>
<comment type="caution">
    <text evidence="5">The sequence shown here is derived from an EMBL/GenBank/DDBJ whole genome shotgun (WGS) entry which is preliminary data.</text>
</comment>
<evidence type="ECO:0000313" key="6">
    <source>
        <dbReference type="Proteomes" id="UP001443914"/>
    </source>
</evidence>
<dbReference type="EMBL" id="JBDFQZ010000009">
    <property type="protein sequence ID" value="KAK9691313.1"/>
    <property type="molecule type" value="Genomic_DNA"/>
</dbReference>
<feature type="chain" id="PRO_5043441376" evidence="4">
    <location>
        <begin position="29"/>
        <end position="64"/>
    </location>
</feature>
<evidence type="ECO:0000313" key="5">
    <source>
        <dbReference type="EMBL" id="KAK9691313.1"/>
    </source>
</evidence>
<dbReference type="AlphaFoldDB" id="A0AAW1INQ6"/>
<dbReference type="InterPro" id="IPR011696">
    <property type="entry name" value="Huwentoxin-1"/>
</dbReference>
<organism evidence="5 6">
    <name type="scientific">Saponaria officinalis</name>
    <name type="common">Common soapwort</name>
    <name type="synonym">Lychnis saponaria</name>
    <dbReference type="NCBI Taxonomy" id="3572"/>
    <lineage>
        <taxon>Eukaryota</taxon>
        <taxon>Viridiplantae</taxon>
        <taxon>Streptophyta</taxon>
        <taxon>Embryophyta</taxon>
        <taxon>Tracheophyta</taxon>
        <taxon>Spermatophyta</taxon>
        <taxon>Magnoliopsida</taxon>
        <taxon>eudicotyledons</taxon>
        <taxon>Gunneridae</taxon>
        <taxon>Pentapetalae</taxon>
        <taxon>Caryophyllales</taxon>
        <taxon>Caryophyllaceae</taxon>
        <taxon>Caryophylleae</taxon>
        <taxon>Saponaria</taxon>
    </lineage>
</organism>
<dbReference type="GO" id="GO:0008200">
    <property type="term" value="F:ion channel inhibitor activity"/>
    <property type="evidence" value="ECO:0007669"/>
    <property type="project" value="InterPro"/>
</dbReference>
<name>A0AAW1INQ6_SAPOF</name>
<sequence>MMKNLTVVFMVVLVVVATIAHLTTVVDGACLPAGSKCTSDADCCANLTCRVRFFILGEPILACQ</sequence>
<reference evidence="5" key="1">
    <citation type="submission" date="2024-03" db="EMBL/GenBank/DDBJ databases">
        <title>WGS assembly of Saponaria officinalis var. Norfolk2.</title>
        <authorList>
            <person name="Jenkins J."/>
            <person name="Shu S."/>
            <person name="Grimwood J."/>
            <person name="Barry K."/>
            <person name="Goodstein D."/>
            <person name="Schmutz J."/>
            <person name="Leebens-Mack J."/>
            <person name="Osbourn A."/>
        </authorList>
    </citation>
    <scope>NUCLEOTIDE SEQUENCE [LARGE SCALE GENOMIC DNA]</scope>
    <source>
        <strain evidence="5">JIC</strain>
    </source>
</reference>
<evidence type="ECO:0000256" key="1">
    <source>
        <dbReference type="ARBA" id="ARBA00004613"/>
    </source>
</evidence>
<keyword evidence="6" id="KW-1185">Reference proteome</keyword>
<comment type="subcellular location">
    <subcellularLocation>
        <location evidence="1">Secreted</location>
    </subcellularLocation>
</comment>
<dbReference type="Proteomes" id="UP001443914">
    <property type="component" value="Unassembled WGS sequence"/>
</dbReference>
<evidence type="ECO:0000256" key="2">
    <source>
        <dbReference type="ARBA" id="ARBA00022525"/>
    </source>
</evidence>
<evidence type="ECO:0000256" key="4">
    <source>
        <dbReference type="SAM" id="SignalP"/>
    </source>
</evidence>
<dbReference type="GO" id="GO:0005576">
    <property type="term" value="C:extracellular region"/>
    <property type="evidence" value="ECO:0007669"/>
    <property type="project" value="UniProtKB-SubCell"/>
</dbReference>
<feature type="signal peptide" evidence="4">
    <location>
        <begin position="1"/>
        <end position="28"/>
    </location>
</feature>
<protein>
    <submittedName>
        <fullName evidence="5">Uncharacterized protein</fullName>
    </submittedName>
</protein>
<keyword evidence="4" id="KW-0732">Signal</keyword>
<accession>A0AAW1INQ6</accession>
<proteinExistence type="predicted"/>
<evidence type="ECO:0000256" key="3">
    <source>
        <dbReference type="ARBA" id="ARBA00023157"/>
    </source>
</evidence>
<keyword evidence="3" id="KW-1015">Disulfide bond</keyword>